<dbReference type="Proteomes" id="UP000007819">
    <property type="component" value="Chromosome A2"/>
</dbReference>
<reference evidence="5" key="2">
    <citation type="submission" date="2022-06" db="UniProtKB">
        <authorList>
            <consortium name="EnsemblMetazoa"/>
        </authorList>
    </citation>
    <scope>IDENTIFICATION</scope>
</reference>
<dbReference type="RefSeq" id="XP_016662317.1">
    <property type="nucleotide sequence ID" value="XM_016806828.1"/>
</dbReference>
<proteinExistence type="predicted"/>
<reference evidence="6" key="1">
    <citation type="submission" date="2010-06" db="EMBL/GenBank/DDBJ databases">
        <authorList>
            <person name="Jiang H."/>
            <person name="Abraham K."/>
            <person name="Ali S."/>
            <person name="Alsbrooks S.L."/>
            <person name="Anim B.N."/>
            <person name="Anosike U.S."/>
            <person name="Attaway T."/>
            <person name="Bandaranaike D.P."/>
            <person name="Battles P.K."/>
            <person name="Bell S.N."/>
            <person name="Bell A.V."/>
            <person name="Beltran B."/>
            <person name="Bickham C."/>
            <person name="Bustamante Y."/>
            <person name="Caleb T."/>
            <person name="Canada A."/>
            <person name="Cardenas V."/>
            <person name="Carter K."/>
            <person name="Chacko J."/>
            <person name="Chandrabose M.N."/>
            <person name="Chavez D."/>
            <person name="Chavez A."/>
            <person name="Chen L."/>
            <person name="Chu H.-S."/>
            <person name="Claassen K.J."/>
            <person name="Cockrell R."/>
            <person name="Collins M."/>
            <person name="Cooper J.A."/>
            <person name="Cree A."/>
            <person name="Curry S.M."/>
            <person name="Da Y."/>
            <person name="Dao M.D."/>
            <person name="Das B."/>
            <person name="Davila M.-L."/>
            <person name="Davy-Carroll L."/>
            <person name="Denson S."/>
            <person name="Dinh H."/>
            <person name="Ebong V.E."/>
            <person name="Edwards J.R."/>
            <person name="Egan A."/>
            <person name="El-Daye J."/>
            <person name="Escobedo L."/>
            <person name="Fernandez S."/>
            <person name="Fernando P.R."/>
            <person name="Flagg N."/>
            <person name="Forbes L.D."/>
            <person name="Fowler R.G."/>
            <person name="Fu Q."/>
            <person name="Gabisi R.A."/>
            <person name="Ganer J."/>
            <person name="Garbino Pronczuk A."/>
            <person name="Garcia R.M."/>
            <person name="Garner T."/>
            <person name="Garrett T.E."/>
            <person name="Gonzalez D.A."/>
            <person name="Hamid H."/>
            <person name="Hawkins E.S."/>
            <person name="Hirani K."/>
            <person name="Hogues M.E."/>
            <person name="Hollins B."/>
            <person name="Hsiao C.-H."/>
            <person name="Jabil R."/>
            <person name="James M.L."/>
            <person name="Jhangiani S.N."/>
            <person name="Johnson B."/>
            <person name="Johnson Q."/>
            <person name="Joshi V."/>
            <person name="Kalu J.B."/>
            <person name="Kam C."/>
            <person name="Kashfia A."/>
            <person name="Keebler J."/>
            <person name="Kisamo H."/>
            <person name="Kovar C.L."/>
            <person name="Lago L.A."/>
            <person name="Lai C.-Y."/>
            <person name="Laidlaw J."/>
            <person name="Lara F."/>
            <person name="Le T.-K."/>
            <person name="Lee S.L."/>
            <person name="Legall F.H."/>
            <person name="Lemon S.J."/>
            <person name="Lewis L.R."/>
            <person name="Li B."/>
            <person name="Liu Y."/>
            <person name="Liu Y.-S."/>
            <person name="Lopez J."/>
            <person name="Lozado R.J."/>
            <person name="Lu J."/>
            <person name="Madu R.C."/>
            <person name="Maheshwari M."/>
            <person name="Maheshwari R."/>
            <person name="Malloy K."/>
            <person name="Martinez E."/>
            <person name="Mathew T."/>
            <person name="Mercado I.C."/>
            <person name="Mercado C."/>
            <person name="Meyer B."/>
            <person name="Montgomery K."/>
            <person name="Morgan M.B."/>
            <person name="Munidasa M."/>
            <person name="Nazareth L.V."/>
            <person name="Nelson J."/>
            <person name="Ng B.M."/>
            <person name="Nguyen N.B."/>
            <person name="Nguyen P.Q."/>
            <person name="Nguyen T."/>
            <person name="Obregon M."/>
            <person name="Okwuonu G.O."/>
            <person name="Onwere C.G."/>
            <person name="Orozco G."/>
            <person name="Parra A."/>
            <person name="Patel S."/>
            <person name="Patil S."/>
            <person name="Perez A."/>
            <person name="Perez Y."/>
            <person name="Pham C."/>
            <person name="Primus E.L."/>
            <person name="Pu L.-L."/>
            <person name="Puazo M."/>
            <person name="Qin X."/>
            <person name="Quiroz J.B."/>
            <person name="Reese J."/>
            <person name="Richards S."/>
            <person name="Rives C.M."/>
            <person name="Robberts R."/>
            <person name="Ruiz S.J."/>
            <person name="Ruiz M.J."/>
            <person name="Santibanez J."/>
            <person name="Schneider B.W."/>
            <person name="Sisson I."/>
            <person name="Smith M."/>
            <person name="Sodergren E."/>
            <person name="Song X.-Z."/>
            <person name="Song B.B."/>
            <person name="Summersgill H."/>
            <person name="Thelus R."/>
            <person name="Thornton R.D."/>
            <person name="Trejos Z.Y."/>
            <person name="Usmani K."/>
            <person name="Vattathil S."/>
            <person name="Villasana D."/>
            <person name="Walker D.L."/>
            <person name="Wang S."/>
            <person name="Wang K."/>
            <person name="White C.S."/>
            <person name="Williams A.C."/>
            <person name="Williamson J."/>
            <person name="Wilson K."/>
            <person name="Woghiren I.O."/>
            <person name="Woodworth J.R."/>
            <person name="Worley K.C."/>
            <person name="Wright R.A."/>
            <person name="Wu W."/>
            <person name="Young L."/>
            <person name="Zhang L."/>
            <person name="Zhang J."/>
            <person name="Zhu Y."/>
            <person name="Muzny D.M."/>
            <person name="Weinstock G."/>
            <person name="Gibbs R.A."/>
        </authorList>
    </citation>
    <scope>NUCLEOTIDE SEQUENCE [LARGE SCALE GENOMIC DNA]</scope>
    <source>
        <strain evidence="6">LSR1</strain>
    </source>
</reference>
<evidence type="ECO:0000256" key="2">
    <source>
        <dbReference type="ARBA" id="ARBA00023212"/>
    </source>
</evidence>
<dbReference type="InterPro" id="IPR018993">
    <property type="entry name" value="FOP_dimerisation-dom_N"/>
</dbReference>
<dbReference type="PANTHER" id="PTHR15431:SF9">
    <property type="entry name" value="CENTROSOMAL PROTEIN 43"/>
    <property type="match status" value="1"/>
</dbReference>
<evidence type="ECO:0000313" key="5">
    <source>
        <dbReference type="EnsemblMetazoa" id="XP_016662317.1"/>
    </source>
</evidence>
<dbReference type="GO" id="GO:0034453">
    <property type="term" value="P:microtubule anchoring"/>
    <property type="evidence" value="ECO:0007669"/>
    <property type="project" value="InterPro"/>
</dbReference>
<feature type="region of interest" description="Disordered" evidence="3">
    <location>
        <begin position="230"/>
        <end position="301"/>
    </location>
</feature>
<dbReference type="Gene3D" id="1.20.960.40">
    <property type="match status" value="1"/>
</dbReference>
<name>A0A8R2D5E7_ACYPI</name>
<dbReference type="GeneID" id="100169128"/>
<dbReference type="Pfam" id="PF09398">
    <property type="entry name" value="FOP_dimer"/>
    <property type="match status" value="1"/>
</dbReference>
<keyword evidence="1" id="KW-0963">Cytoplasm</keyword>
<feature type="domain" description="FGFR1 oncogene partner (FOP) N-terminal dimerisation" evidence="4">
    <location>
        <begin position="47"/>
        <end position="122"/>
    </location>
</feature>
<feature type="compositionally biased region" description="Polar residues" evidence="3">
    <location>
        <begin position="271"/>
        <end position="290"/>
    </location>
</feature>
<feature type="compositionally biased region" description="Basic and acidic residues" evidence="3">
    <location>
        <begin position="246"/>
        <end position="261"/>
    </location>
</feature>
<sequence>MSIDNTNLEEMVEKTLESTGVLSKMRAELRANVFHVLEKGSSFQNKLYTDKIKDFVSNNNGTLLLSLVKDLFEYLELKFTTSVFDSETGAAHQYQYKDKDDILEELSLSKDDKRPLLLQILETYQSQHKSTNDAIKHNATQHNGETHDGSSLAQILKNNTETIKSTLDNNKSPRLSPVKTKLFEENTDYEIYDSHAHLGSLSSSNLNLSDNIQLKDIESSESLNSLSIEQLSPIKRPPATDQNENTDEHFNSDIKSDKNESSLEDIETDENLSCGNDSLPSTDLSTQNGSPEKIRTHNIHL</sequence>
<dbReference type="GO" id="GO:0005815">
    <property type="term" value="C:microtubule organizing center"/>
    <property type="evidence" value="ECO:0007669"/>
    <property type="project" value="InterPro"/>
</dbReference>
<accession>A0A8R2D5E7</accession>
<dbReference type="KEGG" id="api:100169128"/>
<evidence type="ECO:0000256" key="1">
    <source>
        <dbReference type="ARBA" id="ARBA00022490"/>
    </source>
</evidence>
<keyword evidence="2" id="KW-0206">Cytoskeleton</keyword>
<keyword evidence="6" id="KW-1185">Reference proteome</keyword>
<dbReference type="PANTHER" id="PTHR15431">
    <property type="entry name" value="FGFR1 ONCOGENE PARTNER/LISH DOMAIN-CONTAINING PROTEIN"/>
    <property type="match status" value="1"/>
</dbReference>
<dbReference type="OrthoDB" id="2160638at2759"/>
<dbReference type="AlphaFoldDB" id="A0A8R2D5E7"/>
<dbReference type="EnsemblMetazoa" id="XM_016806828.2">
    <property type="protein sequence ID" value="XP_016662317.1"/>
    <property type="gene ID" value="LOC100169128"/>
</dbReference>
<evidence type="ECO:0000313" key="6">
    <source>
        <dbReference type="Proteomes" id="UP000007819"/>
    </source>
</evidence>
<organism evidence="5 6">
    <name type="scientific">Acyrthosiphon pisum</name>
    <name type="common">Pea aphid</name>
    <dbReference type="NCBI Taxonomy" id="7029"/>
    <lineage>
        <taxon>Eukaryota</taxon>
        <taxon>Metazoa</taxon>
        <taxon>Ecdysozoa</taxon>
        <taxon>Arthropoda</taxon>
        <taxon>Hexapoda</taxon>
        <taxon>Insecta</taxon>
        <taxon>Pterygota</taxon>
        <taxon>Neoptera</taxon>
        <taxon>Paraneoptera</taxon>
        <taxon>Hemiptera</taxon>
        <taxon>Sternorrhyncha</taxon>
        <taxon>Aphidomorpha</taxon>
        <taxon>Aphidoidea</taxon>
        <taxon>Aphididae</taxon>
        <taxon>Macrosiphini</taxon>
        <taxon>Acyrthosiphon</taxon>
    </lineage>
</organism>
<evidence type="ECO:0000256" key="3">
    <source>
        <dbReference type="SAM" id="MobiDB-lite"/>
    </source>
</evidence>
<evidence type="ECO:0000259" key="4">
    <source>
        <dbReference type="Pfam" id="PF09398"/>
    </source>
</evidence>
<protein>
    <recommendedName>
        <fullName evidence="4">FGFR1 oncogene partner (FOP) N-terminal dimerisation domain-containing protein</fullName>
    </recommendedName>
</protein>